<dbReference type="InterPro" id="IPR003593">
    <property type="entry name" value="AAA+_ATPase"/>
</dbReference>
<keyword evidence="5" id="KW-0812">Transmembrane</keyword>
<dbReference type="PROSITE" id="PS50005">
    <property type="entry name" value="TPR"/>
    <property type="match status" value="3"/>
</dbReference>
<comment type="caution">
    <text evidence="7">The sequence shown here is derived from an EMBL/GenBank/DDBJ whole genome shotgun (WGS) entry which is preliminary data.</text>
</comment>
<evidence type="ECO:0000256" key="1">
    <source>
        <dbReference type="ARBA" id="ARBA00022737"/>
    </source>
</evidence>
<accession>A0ABN8PBI6</accession>
<keyword evidence="5" id="KW-1133">Transmembrane helix</keyword>
<sequence length="991" mass="111211">TRAKKRKVTSRPSSSKSNDSTTAAQQPDNWKTQLSSLLWRLAERYRPWLTIVLEPIRSKYPNTVSLIVALTLVVFVLSLAGTIVAPATQLWQFLFPAELSRIYYNEVSWPPRHRWIWRLEEVFNVTREIKRLSKDHDGKQVHVYLIGGPGSGKSELARQVGRRLFESMKQNKRPVDVITIDAASVTSLLSSLTDAVLALCSHSGKKADGIKQLKEELNFKFADLFSNEGVQKTNIKLSILFTKLKELLEERNSQPVLIFDTVQDLKLLFSNLNLEPGSSHFATFIVIITVQKRVSLERLSDYVYVQDLYEGMIPTDSVKLLESITGLKEDSENHANELSYILGHQPLALSTAAIYIESVREGPPKRADYGYLDYISEFKRDIPSLGMEEEIEWRESDASKYSIPMYAAVLKAVNLSAQNDPVIRDLACIGYTDTSPLSLAYVLDFLKKNSHQHFTEAQIRNSLRNVLFKVAGKEGKQTLSSHQVIHPNSSFGSQCLEILSSMCVFSTREHLQVADIMSTRFTDTFLRFVSHSSGFSGPAIIKPATNVFRLNEVVNLTNLQTIRGDRYDLQIVLLVVCLHSGATSSKNEDLMLALNTTFTGVLKMVPNTSKGRDTSVTLNLLGSMYRTLGYPYKSKDLHGLALDVNRKSGGQNYNLVKDNASEGQIEQKESVLERATTFQKLGVIYRYLANLNLAQAYHEGSLKLLQRLLSPSHPYIAGSLLNLAVVYSRQGKHSEALQLYNQSLAILQQTYGPRRELGEFYTAIYYSELGLEILQEFHGSNHPHVAEALNFLGFMYRDKGNLQKAQELLERSLGVKEKVFNANHFIVGEALNDLGVVYTRIGEARKATKVLQRALDIFKQTWGDDHTSVPTTLNSLSAAYCALRQPQQAVHLHMKALETLLRMDKGNARDHLLAETRHLLGNAFLAMGNVSAARLMYDLSYSGFRSLYKPDHWRVKGALKSLNSIDSVLNKSPSIGALFVMVGVHILIASV</sequence>
<dbReference type="EMBL" id="CALNXK010000059">
    <property type="protein sequence ID" value="CAH3137143.1"/>
    <property type="molecule type" value="Genomic_DNA"/>
</dbReference>
<feature type="transmembrane region" description="Helical" evidence="5">
    <location>
        <begin position="64"/>
        <end position="85"/>
    </location>
</feature>
<name>A0ABN8PBI6_9CNID</name>
<feature type="domain" description="AAA+ ATPase" evidence="6">
    <location>
        <begin position="139"/>
        <end position="310"/>
    </location>
</feature>
<dbReference type="SUPFAM" id="SSF48452">
    <property type="entry name" value="TPR-like"/>
    <property type="match status" value="2"/>
</dbReference>
<dbReference type="SMART" id="SM00382">
    <property type="entry name" value="AAA"/>
    <property type="match status" value="1"/>
</dbReference>
<organism evidence="7 8">
    <name type="scientific">Porites lobata</name>
    <dbReference type="NCBI Taxonomy" id="104759"/>
    <lineage>
        <taxon>Eukaryota</taxon>
        <taxon>Metazoa</taxon>
        <taxon>Cnidaria</taxon>
        <taxon>Anthozoa</taxon>
        <taxon>Hexacorallia</taxon>
        <taxon>Scleractinia</taxon>
        <taxon>Fungiina</taxon>
        <taxon>Poritidae</taxon>
        <taxon>Porites</taxon>
    </lineage>
</organism>
<keyword evidence="2 3" id="KW-0802">TPR repeat</keyword>
<dbReference type="InterPro" id="IPR027417">
    <property type="entry name" value="P-loop_NTPase"/>
</dbReference>
<evidence type="ECO:0000256" key="5">
    <source>
        <dbReference type="SAM" id="Phobius"/>
    </source>
</evidence>
<evidence type="ECO:0000259" key="6">
    <source>
        <dbReference type="SMART" id="SM00382"/>
    </source>
</evidence>
<dbReference type="Proteomes" id="UP001159405">
    <property type="component" value="Unassembled WGS sequence"/>
</dbReference>
<feature type="compositionally biased region" description="Polar residues" evidence="4">
    <location>
        <begin position="10"/>
        <end position="28"/>
    </location>
</feature>
<dbReference type="InterPro" id="IPR019734">
    <property type="entry name" value="TPR_rpt"/>
</dbReference>
<feature type="repeat" description="TPR" evidence="3">
    <location>
        <begin position="786"/>
        <end position="819"/>
    </location>
</feature>
<dbReference type="SUPFAM" id="SSF52540">
    <property type="entry name" value="P-loop containing nucleoside triphosphate hydrolases"/>
    <property type="match status" value="1"/>
</dbReference>
<evidence type="ECO:0000313" key="8">
    <source>
        <dbReference type="Proteomes" id="UP001159405"/>
    </source>
</evidence>
<feature type="repeat" description="TPR" evidence="3">
    <location>
        <begin position="828"/>
        <end position="861"/>
    </location>
</feature>
<dbReference type="PANTHER" id="PTHR45641">
    <property type="entry name" value="TETRATRICOPEPTIDE REPEAT PROTEIN (AFU_ORTHOLOGUE AFUA_6G03870)"/>
    <property type="match status" value="1"/>
</dbReference>
<keyword evidence="8" id="KW-1185">Reference proteome</keyword>
<keyword evidence="1" id="KW-0677">Repeat</keyword>
<evidence type="ECO:0000256" key="4">
    <source>
        <dbReference type="SAM" id="MobiDB-lite"/>
    </source>
</evidence>
<reference evidence="7 8" key="1">
    <citation type="submission" date="2022-05" db="EMBL/GenBank/DDBJ databases">
        <authorList>
            <consortium name="Genoscope - CEA"/>
            <person name="William W."/>
        </authorList>
    </citation>
    <scope>NUCLEOTIDE SEQUENCE [LARGE SCALE GENOMIC DNA]</scope>
</reference>
<feature type="region of interest" description="Disordered" evidence="4">
    <location>
        <begin position="1"/>
        <end position="28"/>
    </location>
</feature>
<protein>
    <recommendedName>
        <fullName evidence="6">AAA+ ATPase domain-containing protein</fullName>
    </recommendedName>
</protein>
<evidence type="ECO:0000256" key="2">
    <source>
        <dbReference type="ARBA" id="ARBA00022803"/>
    </source>
</evidence>
<feature type="repeat" description="TPR" evidence="3">
    <location>
        <begin position="717"/>
        <end position="750"/>
    </location>
</feature>
<feature type="non-terminal residue" evidence="7">
    <location>
        <position position="1"/>
    </location>
</feature>
<proteinExistence type="predicted"/>
<gene>
    <name evidence="7" type="ORF">PLOB_00038921</name>
</gene>
<dbReference type="Pfam" id="PF13424">
    <property type="entry name" value="TPR_12"/>
    <property type="match status" value="2"/>
</dbReference>
<evidence type="ECO:0000256" key="3">
    <source>
        <dbReference type="PROSITE-ProRule" id="PRU00339"/>
    </source>
</evidence>
<feature type="non-terminal residue" evidence="7">
    <location>
        <position position="991"/>
    </location>
</feature>
<evidence type="ECO:0000313" key="7">
    <source>
        <dbReference type="EMBL" id="CAH3137143.1"/>
    </source>
</evidence>
<dbReference type="PANTHER" id="PTHR45641:SF19">
    <property type="entry name" value="NEPHROCYSTIN-3"/>
    <property type="match status" value="1"/>
</dbReference>
<dbReference type="Pfam" id="PF13374">
    <property type="entry name" value="TPR_10"/>
    <property type="match status" value="1"/>
</dbReference>
<dbReference type="InterPro" id="IPR011990">
    <property type="entry name" value="TPR-like_helical_dom_sf"/>
</dbReference>
<keyword evidence="5" id="KW-0472">Membrane</keyword>
<dbReference type="SMART" id="SM00028">
    <property type="entry name" value="TPR"/>
    <property type="match status" value="7"/>
</dbReference>
<dbReference type="Gene3D" id="3.40.50.300">
    <property type="entry name" value="P-loop containing nucleotide triphosphate hydrolases"/>
    <property type="match status" value="1"/>
</dbReference>
<dbReference type="Gene3D" id="1.25.40.10">
    <property type="entry name" value="Tetratricopeptide repeat domain"/>
    <property type="match status" value="2"/>
</dbReference>